<dbReference type="Pfam" id="PF00392">
    <property type="entry name" value="GntR"/>
    <property type="match status" value="1"/>
</dbReference>
<dbReference type="InterPro" id="IPR000524">
    <property type="entry name" value="Tscrpt_reg_HTH_GntR"/>
</dbReference>
<feature type="domain" description="HTH gntR-type" evidence="4">
    <location>
        <begin position="21"/>
        <end position="89"/>
    </location>
</feature>
<dbReference type="RefSeq" id="WP_090330140.1">
    <property type="nucleotide sequence ID" value="NZ_FNSL01000002.1"/>
</dbReference>
<dbReference type="SMART" id="SM00345">
    <property type="entry name" value="HTH_GNTR"/>
    <property type="match status" value="1"/>
</dbReference>
<evidence type="ECO:0000256" key="1">
    <source>
        <dbReference type="ARBA" id="ARBA00023015"/>
    </source>
</evidence>
<dbReference type="Gene3D" id="3.40.1410.10">
    <property type="entry name" value="Chorismate lyase-like"/>
    <property type="match status" value="1"/>
</dbReference>
<dbReference type="PRINTS" id="PR00035">
    <property type="entry name" value="HTHGNTR"/>
</dbReference>
<organism evidence="5 6">
    <name type="scientific">Nitratireductor aquibiodomus</name>
    <dbReference type="NCBI Taxonomy" id="204799"/>
    <lineage>
        <taxon>Bacteria</taxon>
        <taxon>Pseudomonadati</taxon>
        <taxon>Pseudomonadota</taxon>
        <taxon>Alphaproteobacteria</taxon>
        <taxon>Hyphomicrobiales</taxon>
        <taxon>Phyllobacteriaceae</taxon>
        <taxon>Nitratireductor</taxon>
    </lineage>
</organism>
<dbReference type="InterPro" id="IPR011663">
    <property type="entry name" value="UTRA"/>
</dbReference>
<evidence type="ECO:0000313" key="5">
    <source>
        <dbReference type="EMBL" id="SEC16471.1"/>
    </source>
</evidence>
<dbReference type="InterPro" id="IPR036388">
    <property type="entry name" value="WH-like_DNA-bd_sf"/>
</dbReference>
<proteinExistence type="predicted"/>
<dbReference type="PANTHER" id="PTHR44846:SF1">
    <property type="entry name" value="MANNOSYL-D-GLYCERATE TRANSPORT_METABOLISM SYSTEM REPRESSOR MNGR-RELATED"/>
    <property type="match status" value="1"/>
</dbReference>
<dbReference type="InterPro" id="IPR028978">
    <property type="entry name" value="Chorismate_lyase_/UTRA_dom_sf"/>
</dbReference>
<evidence type="ECO:0000313" key="6">
    <source>
        <dbReference type="Proteomes" id="UP000199064"/>
    </source>
</evidence>
<dbReference type="InterPro" id="IPR050679">
    <property type="entry name" value="Bact_HTH_transcr_reg"/>
</dbReference>
<dbReference type="Pfam" id="PF07702">
    <property type="entry name" value="UTRA"/>
    <property type="match status" value="1"/>
</dbReference>
<protein>
    <submittedName>
        <fullName evidence="5">Transcriptional regulator, GntR family</fullName>
    </submittedName>
</protein>
<dbReference type="SUPFAM" id="SSF64288">
    <property type="entry name" value="Chorismate lyase-like"/>
    <property type="match status" value="1"/>
</dbReference>
<dbReference type="SMART" id="SM00866">
    <property type="entry name" value="UTRA"/>
    <property type="match status" value="1"/>
</dbReference>
<dbReference type="InterPro" id="IPR036390">
    <property type="entry name" value="WH_DNA-bd_sf"/>
</dbReference>
<name>A0A1H4QA55_9HYPH</name>
<keyword evidence="2" id="KW-0238">DNA-binding</keyword>
<dbReference type="SUPFAM" id="SSF46785">
    <property type="entry name" value="Winged helix' DNA-binding domain"/>
    <property type="match status" value="1"/>
</dbReference>
<dbReference type="PANTHER" id="PTHR44846">
    <property type="entry name" value="MANNOSYL-D-GLYCERATE TRANSPORT/METABOLISM SYSTEM REPRESSOR MNGR-RELATED"/>
    <property type="match status" value="1"/>
</dbReference>
<sequence>MEEAAILDFMRGHIARGNSAEPLYRRVEMALAEAIHSSRLKRGAVIPSERTLCAALSMSRVTIRRAIEDLEREGLLHRRHGAKTVVSSRLEKSLSTMTSFSEDMRSRGLEPGCIWISKETARPSPAEMMALGISGGDQIARLKRIRTADDMPIAIETAALPVRFLPKPTAVGASLYQALEARGAMPVRAVQRMQSTPITPEEARLLEAPADTSLLVVERRCFLEDGQIVEFTQTKYRGDVYDFVIELHR</sequence>
<keyword evidence="3" id="KW-0804">Transcription</keyword>
<gene>
    <name evidence="5" type="ORF">SAMN05216452_3999</name>
</gene>
<dbReference type="GO" id="GO:0003677">
    <property type="term" value="F:DNA binding"/>
    <property type="evidence" value="ECO:0007669"/>
    <property type="project" value="UniProtKB-KW"/>
</dbReference>
<dbReference type="AlphaFoldDB" id="A0A1H4QA55"/>
<evidence type="ECO:0000256" key="2">
    <source>
        <dbReference type="ARBA" id="ARBA00023125"/>
    </source>
</evidence>
<accession>A0A1H4QA55</accession>
<dbReference type="PROSITE" id="PS50949">
    <property type="entry name" value="HTH_GNTR"/>
    <property type="match status" value="1"/>
</dbReference>
<keyword evidence="1" id="KW-0805">Transcription regulation</keyword>
<evidence type="ECO:0000256" key="3">
    <source>
        <dbReference type="ARBA" id="ARBA00023163"/>
    </source>
</evidence>
<dbReference type="GO" id="GO:0045892">
    <property type="term" value="P:negative regulation of DNA-templated transcription"/>
    <property type="evidence" value="ECO:0007669"/>
    <property type="project" value="TreeGrafter"/>
</dbReference>
<reference evidence="6" key="1">
    <citation type="submission" date="2016-10" db="EMBL/GenBank/DDBJ databases">
        <authorList>
            <person name="Varghese N."/>
            <person name="Submissions S."/>
        </authorList>
    </citation>
    <scope>NUCLEOTIDE SEQUENCE [LARGE SCALE GENOMIC DNA]</scope>
    <source>
        <strain evidence="6">ES.061</strain>
    </source>
</reference>
<dbReference type="Gene3D" id="1.10.10.10">
    <property type="entry name" value="Winged helix-like DNA-binding domain superfamily/Winged helix DNA-binding domain"/>
    <property type="match status" value="1"/>
</dbReference>
<evidence type="ECO:0000259" key="4">
    <source>
        <dbReference type="PROSITE" id="PS50949"/>
    </source>
</evidence>
<keyword evidence="6" id="KW-1185">Reference proteome</keyword>
<dbReference type="EMBL" id="FNSL01000002">
    <property type="protein sequence ID" value="SEC16471.1"/>
    <property type="molecule type" value="Genomic_DNA"/>
</dbReference>
<dbReference type="Proteomes" id="UP000199064">
    <property type="component" value="Unassembled WGS sequence"/>
</dbReference>
<dbReference type="GO" id="GO:0003700">
    <property type="term" value="F:DNA-binding transcription factor activity"/>
    <property type="evidence" value="ECO:0007669"/>
    <property type="project" value="InterPro"/>
</dbReference>
<dbReference type="CDD" id="cd07377">
    <property type="entry name" value="WHTH_GntR"/>
    <property type="match status" value="1"/>
</dbReference>